<keyword evidence="3" id="KW-1185">Reference proteome</keyword>
<accession>A0AAX1SRM1</accession>
<evidence type="ECO:0000313" key="3">
    <source>
        <dbReference type="Proteomes" id="UP000669239"/>
    </source>
</evidence>
<organism evidence="1 4">
    <name type="scientific">Enterocloster aldenensis</name>
    <dbReference type="NCBI Taxonomy" id="358742"/>
    <lineage>
        <taxon>Bacteria</taxon>
        <taxon>Bacillati</taxon>
        <taxon>Bacillota</taxon>
        <taxon>Clostridia</taxon>
        <taxon>Lachnospirales</taxon>
        <taxon>Lachnospiraceae</taxon>
        <taxon>Enterocloster</taxon>
    </lineage>
</organism>
<dbReference type="AlphaFoldDB" id="A0AAX1SRM1"/>
<comment type="caution">
    <text evidence="1">The sequence shown here is derived from an EMBL/GenBank/DDBJ whole genome shotgun (WGS) entry which is preliminary data.</text>
</comment>
<proteinExistence type="predicted"/>
<protein>
    <submittedName>
        <fullName evidence="1">Uncharacterized protein</fullName>
    </submittedName>
</protein>
<name>A0AAX1SRM1_9FIRM</name>
<evidence type="ECO:0000313" key="2">
    <source>
        <dbReference type="EMBL" id="NSJ50103.1"/>
    </source>
</evidence>
<dbReference type="GeneID" id="97204020"/>
<dbReference type="EMBL" id="JAKNGE010000001">
    <property type="protein sequence ID" value="MCG4743790.1"/>
    <property type="molecule type" value="Genomic_DNA"/>
</dbReference>
<dbReference type="Proteomes" id="UP001299608">
    <property type="component" value="Unassembled WGS sequence"/>
</dbReference>
<sequence length="118" mass="13735">MLTKRYIVIFAGLGPEKFTEDVLIKTWEDVADRIYLETGIYISARLAMSYMICGDRRGCDLKGPTAEYTSVWNPVEVESEAEFHKTYIRVVKDVRKVFDNPYMGISIEEISLYYFLKL</sequence>
<evidence type="ECO:0000313" key="4">
    <source>
        <dbReference type="Proteomes" id="UP001299608"/>
    </source>
</evidence>
<gene>
    <name evidence="2" type="ORF">G5B36_15540</name>
    <name evidence="1" type="ORF">L0N08_00010</name>
</gene>
<reference evidence="2 3" key="1">
    <citation type="journal article" date="2020" name="Cell Host Microbe">
        <title>Functional and Genomic Variation between Human-Derived Isolates of Lachnospiraceae Reveals Inter- and Intra-Species Diversity.</title>
        <authorList>
            <person name="Sorbara M.T."/>
            <person name="Littmann E.R."/>
            <person name="Fontana E."/>
            <person name="Moody T.U."/>
            <person name="Kohout C.E."/>
            <person name="Gjonbalaj M."/>
            <person name="Eaton V."/>
            <person name="Seok R."/>
            <person name="Leiner I.M."/>
            <person name="Pamer E.G."/>
        </authorList>
    </citation>
    <scope>NUCLEOTIDE SEQUENCE [LARGE SCALE GENOMIC DNA]</scope>
    <source>
        <strain evidence="2 3">MSK.1.17</strain>
    </source>
</reference>
<reference evidence="2" key="2">
    <citation type="submission" date="2020-02" db="EMBL/GenBank/DDBJ databases">
        <authorList>
            <person name="Littmann E."/>
            <person name="Sorbara M."/>
        </authorList>
    </citation>
    <scope>NUCLEOTIDE SEQUENCE</scope>
    <source>
        <strain evidence="2">MSK.1.17</strain>
    </source>
</reference>
<evidence type="ECO:0000313" key="1">
    <source>
        <dbReference type="EMBL" id="MCG4743790.1"/>
    </source>
</evidence>
<dbReference type="Proteomes" id="UP000669239">
    <property type="component" value="Unassembled WGS sequence"/>
</dbReference>
<dbReference type="RefSeq" id="WP_117557021.1">
    <property type="nucleotide sequence ID" value="NZ_BAABZL010000001.1"/>
</dbReference>
<dbReference type="EMBL" id="JAAITT010000021">
    <property type="protein sequence ID" value="NSJ50103.1"/>
    <property type="molecule type" value="Genomic_DNA"/>
</dbReference>
<reference evidence="1" key="3">
    <citation type="submission" date="2022-01" db="EMBL/GenBank/DDBJ databases">
        <title>Collection of gut derived symbiotic bacterial strains cultured from healthy donors.</title>
        <authorList>
            <person name="Lin H."/>
            <person name="Kohout C."/>
            <person name="Waligurski E."/>
            <person name="Pamer E.G."/>
        </authorList>
    </citation>
    <scope>NUCLEOTIDE SEQUENCE</scope>
    <source>
        <strain evidence="1">DFI.6.55</strain>
    </source>
</reference>